<reference evidence="9" key="1">
    <citation type="submission" date="2020-10" db="EMBL/GenBank/DDBJ databases">
        <authorList>
            <person name="Gilroy R."/>
        </authorList>
    </citation>
    <scope>NUCLEOTIDE SEQUENCE</scope>
    <source>
        <strain evidence="9">8207</strain>
    </source>
</reference>
<comment type="caution">
    <text evidence="9">The sequence shown here is derived from an EMBL/GenBank/DDBJ whole genome shotgun (WGS) entry which is preliminary data.</text>
</comment>
<feature type="transmembrane region" description="Helical" evidence="6">
    <location>
        <begin position="7"/>
        <end position="24"/>
    </location>
</feature>
<feature type="transmembrane region" description="Helical" evidence="6">
    <location>
        <begin position="460"/>
        <end position="478"/>
    </location>
</feature>
<proteinExistence type="predicted"/>
<evidence type="ECO:0000256" key="3">
    <source>
        <dbReference type="ARBA" id="ARBA00022692"/>
    </source>
</evidence>
<feature type="transmembrane region" description="Helical" evidence="6">
    <location>
        <begin position="290"/>
        <end position="307"/>
    </location>
</feature>
<evidence type="ECO:0000256" key="5">
    <source>
        <dbReference type="ARBA" id="ARBA00023136"/>
    </source>
</evidence>
<dbReference type="Proteomes" id="UP000823630">
    <property type="component" value="Unassembled WGS sequence"/>
</dbReference>
<feature type="domain" description="ComEC/Rec2-related protein" evidence="7">
    <location>
        <begin position="207"/>
        <end position="479"/>
    </location>
</feature>
<dbReference type="EMBL" id="JADINC010000064">
    <property type="protein sequence ID" value="MBO8425585.1"/>
    <property type="molecule type" value="Genomic_DNA"/>
</dbReference>
<dbReference type="InterPro" id="IPR025405">
    <property type="entry name" value="DUF4131"/>
</dbReference>
<feature type="transmembrane region" description="Helical" evidence="6">
    <location>
        <begin position="57"/>
        <end position="74"/>
    </location>
</feature>
<keyword evidence="4 6" id="KW-1133">Transmembrane helix</keyword>
<dbReference type="Pfam" id="PF13567">
    <property type="entry name" value="DUF4131"/>
    <property type="match status" value="1"/>
</dbReference>
<dbReference type="InterPro" id="IPR052159">
    <property type="entry name" value="Competence_DNA_uptake"/>
</dbReference>
<dbReference type="PANTHER" id="PTHR30619:SF1">
    <property type="entry name" value="RECOMBINATION PROTEIN 2"/>
    <property type="match status" value="1"/>
</dbReference>
<dbReference type="Pfam" id="PF03772">
    <property type="entry name" value="Competence"/>
    <property type="match status" value="1"/>
</dbReference>
<evidence type="ECO:0000313" key="10">
    <source>
        <dbReference type="Proteomes" id="UP000823630"/>
    </source>
</evidence>
<keyword evidence="3 6" id="KW-0812">Transmembrane</keyword>
<dbReference type="AlphaFoldDB" id="A0A9D9GSH6"/>
<feature type="transmembrane region" description="Helical" evidence="6">
    <location>
        <begin position="266"/>
        <end position="284"/>
    </location>
</feature>
<evidence type="ECO:0000256" key="6">
    <source>
        <dbReference type="SAM" id="Phobius"/>
    </source>
</evidence>
<accession>A0A9D9GSH6</accession>
<organism evidence="9 10">
    <name type="scientific">Candidatus Enterousia avistercoris</name>
    <dbReference type="NCBI Taxonomy" id="2840788"/>
    <lineage>
        <taxon>Bacteria</taxon>
        <taxon>Pseudomonadati</taxon>
        <taxon>Pseudomonadota</taxon>
        <taxon>Alphaproteobacteria</taxon>
        <taxon>Candidatus Enterousia</taxon>
    </lineage>
</organism>
<protein>
    <submittedName>
        <fullName evidence="9">ComEC/Rec2 family competence protein</fullName>
    </submittedName>
</protein>
<reference evidence="9" key="2">
    <citation type="journal article" date="2021" name="PeerJ">
        <title>Extensive microbial diversity within the chicken gut microbiome revealed by metagenomics and culture.</title>
        <authorList>
            <person name="Gilroy R."/>
            <person name="Ravi A."/>
            <person name="Getino M."/>
            <person name="Pursley I."/>
            <person name="Horton D.L."/>
            <person name="Alikhan N.F."/>
            <person name="Baker D."/>
            <person name="Gharbi K."/>
            <person name="Hall N."/>
            <person name="Watson M."/>
            <person name="Adriaenssens E.M."/>
            <person name="Foster-Nyarko E."/>
            <person name="Jarju S."/>
            <person name="Secka A."/>
            <person name="Antonio M."/>
            <person name="Oren A."/>
            <person name="Chaudhuri R.R."/>
            <person name="La Ragione R."/>
            <person name="Hildebrand F."/>
            <person name="Pallen M.J."/>
        </authorList>
    </citation>
    <scope>NUCLEOTIDE SEQUENCE</scope>
    <source>
        <strain evidence="9">8207</strain>
    </source>
</reference>
<feature type="transmembrane region" description="Helical" evidence="6">
    <location>
        <begin position="337"/>
        <end position="354"/>
    </location>
</feature>
<feature type="transmembrane region" description="Helical" evidence="6">
    <location>
        <begin position="366"/>
        <end position="390"/>
    </location>
</feature>
<dbReference type="PANTHER" id="PTHR30619">
    <property type="entry name" value="DNA INTERNALIZATION/COMPETENCE PROTEIN COMEC/REC2"/>
    <property type="match status" value="1"/>
</dbReference>
<sequence>MENQSVNLFLWVPFLMAFGAGIYFNITNEPNLAICIAGLILGTVFSVLRTRLPVRSIALLVFGFCYAAVFTHIINTPQIPCEMHNLDISGVVEHIDYTADKSRIYMRIDAADIHAGNGHAVVRVSARSDITPPNIGDIINARIGLFRPNGMDAPETFDYARWSYFNGISATGYINSYDVITHGPGNNIDAFRNRMHNIADSFLVDALILGYKNAVPENDSPIWTATGVGHVWSISGFHITLVSSWLFALFYLIFRSIAPITRRIPARIPALVCAWFGLLFYLFLSGCDVATVRAFLMATLVFTAFIFGRNAISMRNVCIAFCIIFLMNPHYVMQPGFQLSFAAIFGLVWLWNNVKPKMPKNKLLKLTYTAVLTSVVATAFTAPLVVAHFYELPIYGLVGNLILLPVFSVAIMPLVMIGIFSATFGWTLPLDAAEYIYNWTLGIAQKIAAIPGATVALPHISNIALSFIIVGILCLIFVRPVRIKVNYILCIVFVSVGITIVAITPRPIFYATHDHELVAFVEADSKLSFNKSRASNHYFTFDTWKHFNGEDIGTQNRRRKHNNGIWIYETKNFTLAYVQKFVPLMHNIENLCNNNDIDYIVSYFDVNSAGCNHKILRGGFVIYESGHIEYINLMRPWHNPPE</sequence>
<feature type="transmembrane region" description="Helical" evidence="6">
    <location>
        <begin position="30"/>
        <end position="48"/>
    </location>
</feature>
<feature type="transmembrane region" description="Helical" evidence="6">
    <location>
        <begin position="231"/>
        <end position="254"/>
    </location>
</feature>
<keyword evidence="5 6" id="KW-0472">Membrane</keyword>
<evidence type="ECO:0000256" key="4">
    <source>
        <dbReference type="ARBA" id="ARBA00022989"/>
    </source>
</evidence>
<feature type="transmembrane region" description="Helical" evidence="6">
    <location>
        <begin position="402"/>
        <end position="428"/>
    </location>
</feature>
<comment type="subcellular location">
    <subcellularLocation>
        <location evidence="1">Cell membrane</location>
        <topology evidence="1">Multi-pass membrane protein</topology>
    </subcellularLocation>
</comment>
<keyword evidence="2" id="KW-1003">Cell membrane</keyword>
<feature type="transmembrane region" description="Helical" evidence="6">
    <location>
        <begin position="485"/>
        <end position="503"/>
    </location>
</feature>
<evidence type="ECO:0000313" key="9">
    <source>
        <dbReference type="EMBL" id="MBO8425585.1"/>
    </source>
</evidence>
<name>A0A9D9GSH6_9PROT</name>
<feature type="domain" description="DUF4131" evidence="8">
    <location>
        <begin position="34"/>
        <end position="178"/>
    </location>
</feature>
<evidence type="ECO:0000259" key="8">
    <source>
        <dbReference type="Pfam" id="PF13567"/>
    </source>
</evidence>
<dbReference type="GO" id="GO:0005886">
    <property type="term" value="C:plasma membrane"/>
    <property type="evidence" value="ECO:0007669"/>
    <property type="project" value="UniProtKB-SubCell"/>
</dbReference>
<gene>
    <name evidence="9" type="ORF">IAC69_03875</name>
</gene>
<dbReference type="NCBIfam" id="TIGR00360">
    <property type="entry name" value="ComEC_N-term"/>
    <property type="match status" value="1"/>
</dbReference>
<dbReference type="InterPro" id="IPR004477">
    <property type="entry name" value="ComEC_N"/>
</dbReference>
<evidence type="ECO:0000256" key="2">
    <source>
        <dbReference type="ARBA" id="ARBA00022475"/>
    </source>
</evidence>
<evidence type="ECO:0000256" key="1">
    <source>
        <dbReference type="ARBA" id="ARBA00004651"/>
    </source>
</evidence>
<evidence type="ECO:0000259" key="7">
    <source>
        <dbReference type="Pfam" id="PF03772"/>
    </source>
</evidence>